<organism evidence="1">
    <name type="scientific">Rhizophora mucronata</name>
    <name type="common">Asiatic mangrove</name>
    <dbReference type="NCBI Taxonomy" id="61149"/>
    <lineage>
        <taxon>Eukaryota</taxon>
        <taxon>Viridiplantae</taxon>
        <taxon>Streptophyta</taxon>
        <taxon>Embryophyta</taxon>
        <taxon>Tracheophyta</taxon>
        <taxon>Spermatophyta</taxon>
        <taxon>Magnoliopsida</taxon>
        <taxon>eudicotyledons</taxon>
        <taxon>Gunneridae</taxon>
        <taxon>Pentapetalae</taxon>
        <taxon>rosids</taxon>
        <taxon>fabids</taxon>
        <taxon>Malpighiales</taxon>
        <taxon>Rhizophoraceae</taxon>
        <taxon>Rhizophora</taxon>
    </lineage>
</organism>
<sequence length="18" mass="2310">MWKTYFRGNKKYNQAFRA</sequence>
<accession>A0A2P2JAL2</accession>
<reference evidence="1" key="1">
    <citation type="submission" date="2018-02" db="EMBL/GenBank/DDBJ databases">
        <title>Rhizophora mucronata_Transcriptome.</title>
        <authorList>
            <person name="Meera S.P."/>
            <person name="Sreeshan A."/>
            <person name="Augustine A."/>
        </authorList>
    </citation>
    <scope>NUCLEOTIDE SEQUENCE</scope>
    <source>
        <tissue evidence="1">Leaf</tissue>
    </source>
</reference>
<dbReference type="AlphaFoldDB" id="A0A2P2JAL2"/>
<protein>
    <submittedName>
        <fullName evidence="1">Uncharacterized protein</fullName>
    </submittedName>
</protein>
<dbReference type="EMBL" id="GGEC01010000">
    <property type="protein sequence ID" value="MBW90483.1"/>
    <property type="molecule type" value="Transcribed_RNA"/>
</dbReference>
<proteinExistence type="predicted"/>
<evidence type="ECO:0000313" key="1">
    <source>
        <dbReference type="EMBL" id="MBW90483.1"/>
    </source>
</evidence>
<name>A0A2P2JAL2_RHIMU</name>